<evidence type="ECO:0000313" key="3">
    <source>
        <dbReference type="Proteomes" id="UP000240883"/>
    </source>
</evidence>
<keyword evidence="3" id="KW-1185">Reference proteome</keyword>
<proteinExistence type="predicted"/>
<feature type="region of interest" description="Disordered" evidence="1">
    <location>
        <begin position="40"/>
        <end position="66"/>
    </location>
</feature>
<name>A0A2T2NID6_CORCC</name>
<protein>
    <submittedName>
        <fullName evidence="2">Uncharacterized protein</fullName>
    </submittedName>
</protein>
<sequence>MERHVSYTSTVAACSHPRVGRLESFPRSLRLRATAALRHRSLQGCQRPSAASKSAPSSPPTKLSRPLTPALYEKRGQGSANVLSRRAFDGEAPSSQHFLLGDPLLVANTCLASRPQIGDTSLRKLPSPSPISHFLTPGPIRTFCGPMPMFAPHSCCATRPQLDGKLLIRAWPSLTSYNAPGDCSPGKSPTKFLERSIFAKCAL</sequence>
<dbReference type="Proteomes" id="UP000240883">
    <property type="component" value="Unassembled WGS sequence"/>
</dbReference>
<accession>A0A2T2NID6</accession>
<gene>
    <name evidence="2" type="ORF">BS50DRAFT_52576</name>
</gene>
<evidence type="ECO:0000256" key="1">
    <source>
        <dbReference type="SAM" id="MobiDB-lite"/>
    </source>
</evidence>
<reference evidence="2 3" key="1">
    <citation type="journal article" date="2018" name="Front. Microbiol.">
        <title>Genome-Wide Analysis of Corynespora cassiicola Leaf Fall Disease Putative Effectors.</title>
        <authorList>
            <person name="Lopez D."/>
            <person name="Ribeiro S."/>
            <person name="Label P."/>
            <person name="Fumanal B."/>
            <person name="Venisse J.S."/>
            <person name="Kohler A."/>
            <person name="de Oliveira R.R."/>
            <person name="Labutti K."/>
            <person name="Lipzen A."/>
            <person name="Lail K."/>
            <person name="Bauer D."/>
            <person name="Ohm R.A."/>
            <person name="Barry K.W."/>
            <person name="Spatafora J."/>
            <person name="Grigoriev I.V."/>
            <person name="Martin F.M."/>
            <person name="Pujade-Renaud V."/>
        </authorList>
    </citation>
    <scope>NUCLEOTIDE SEQUENCE [LARGE SCALE GENOMIC DNA]</scope>
    <source>
        <strain evidence="2 3">Philippines</strain>
    </source>
</reference>
<evidence type="ECO:0000313" key="2">
    <source>
        <dbReference type="EMBL" id="PSN65160.1"/>
    </source>
</evidence>
<organism evidence="2 3">
    <name type="scientific">Corynespora cassiicola Philippines</name>
    <dbReference type="NCBI Taxonomy" id="1448308"/>
    <lineage>
        <taxon>Eukaryota</taxon>
        <taxon>Fungi</taxon>
        <taxon>Dikarya</taxon>
        <taxon>Ascomycota</taxon>
        <taxon>Pezizomycotina</taxon>
        <taxon>Dothideomycetes</taxon>
        <taxon>Pleosporomycetidae</taxon>
        <taxon>Pleosporales</taxon>
        <taxon>Corynesporascaceae</taxon>
        <taxon>Corynespora</taxon>
    </lineage>
</organism>
<dbReference type="AlphaFoldDB" id="A0A2T2NID6"/>
<dbReference type="EMBL" id="KZ678137">
    <property type="protein sequence ID" value="PSN65160.1"/>
    <property type="molecule type" value="Genomic_DNA"/>
</dbReference>